<accession>A0A177CG13</accession>
<feature type="compositionally biased region" description="Basic and acidic residues" evidence="1">
    <location>
        <begin position="149"/>
        <end position="162"/>
    </location>
</feature>
<protein>
    <submittedName>
        <fullName evidence="2">Uncharacterized protein</fullName>
    </submittedName>
</protein>
<proteinExistence type="predicted"/>
<keyword evidence="3" id="KW-1185">Reference proteome</keyword>
<dbReference type="RefSeq" id="XP_018036113.1">
    <property type="nucleotide sequence ID" value="XM_018180176.1"/>
</dbReference>
<reference evidence="2 3" key="1">
    <citation type="submission" date="2016-05" db="EMBL/GenBank/DDBJ databases">
        <title>Comparative analysis of secretome profiles of manganese(II)-oxidizing ascomycete fungi.</title>
        <authorList>
            <consortium name="DOE Joint Genome Institute"/>
            <person name="Zeiner C.A."/>
            <person name="Purvine S.O."/>
            <person name="Zink E.M."/>
            <person name="Wu S."/>
            <person name="Pasa-Tolic L."/>
            <person name="Chaput D.L."/>
            <person name="Haridas S."/>
            <person name="Grigoriev I.V."/>
            <person name="Santelli C.M."/>
            <person name="Hansel C.M."/>
        </authorList>
    </citation>
    <scope>NUCLEOTIDE SEQUENCE [LARGE SCALE GENOMIC DNA]</scope>
    <source>
        <strain evidence="2 3">AP3s5-JAC2a</strain>
    </source>
</reference>
<dbReference type="AlphaFoldDB" id="A0A177CG13"/>
<dbReference type="InParanoid" id="A0A177CG13"/>
<name>A0A177CG13_9PLEO</name>
<dbReference type="GeneID" id="28763662"/>
<dbReference type="OrthoDB" id="3889136at2759"/>
<gene>
    <name evidence="2" type="ORF">CC84DRAFT_1175871</name>
</gene>
<dbReference type="EMBL" id="KV441552">
    <property type="protein sequence ID" value="OAG05748.1"/>
    <property type="molecule type" value="Genomic_DNA"/>
</dbReference>
<evidence type="ECO:0000313" key="3">
    <source>
        <dbReference type="Proteomes" id="UP000077069"/>
    </source>
</evidence>
<sequence length="162" mass="17224">MPPKKVVATKGDAGDDGDKFSWTAENERKLLLFMIGTTSFTKEDTERLAEHAFNGGLLTTPPTSTTLICNTGPSANAIKQRANKIRIEHRALYEEHGWPAPDGKPAVKAATPKTKKRGAADGTDDAPATPSKKGKKGKAAEDGDGPSNDLDRGIKAEAVEEI</sequence>
<feature type="region of interest" description="Disordered" evidence="1">
    <location>
        <begin position="94"/>
        <end position="162"/>
    </location>
</feature>
<evidence type="ECO:0000256" key="1">
    <source>
        <dbReference type="SAM" id="MobiDB-lite"/>
    </source>
</evidence>
<organism evidence="2 3">
    <name type="scientific">Paraphaeosphaeria sporulosa</name>
    <dbReference type="NCBI Taxonomy" id="1460663"/>
    <lineage>
        <taxon>Eukaryota</taxon>
        <taxon>Fungi</taxon>
        <taxon>Dikarya</taxon>
        <taxon>Ascomycota</taxon>
        <taxon>Pezizomycotina</taxon>
        <taxon>Dothideomycetes</taxon>
        <taxon>Pleosporomycetidae</taxon>
        <taxon>Pleosporales</taxon>
        <taxon>Massarineae</taxon>
        <taxon>Didymosphaeriaceae</taxon>
        <taxon>Paraphaeosphaeria</taxon>
    </lineage>
</organism>
<dbReference type="Proteomes" id="UP000077069">
    <property type="component" value="Unassembled WGS sequence"/>
</dbReference>
<evidence type="ECO:0000313" key="2">
    <source>
        <dbReference type="EMBL" id="OAG05748.1"/>
    </source>
</evidence>